<dbReference type="Proteomes" id="UP000001692">
    <property type="component" value="Chromosome 2"/>
</dbReference>
<proteinExistence type="predicted"/>
<dbReference type="HOGENOM" id="CLU_2329023_0_0_4"/>
<dbReference type="EMBL" id="CU633750">
    <property type="protein sequence ID" value="CAQ71376.1"/>
    <property type="molecule type" value="Genomic_DNA"/>
</dbReference>
<organism evidence="2 3">
    <name type="scientific">Cupriavidus taiwanensis (strain DSM 17343 / BCRC 17206 / CCUG 44338 / CIP 107171 / LMG 19424 / R1)</name>
    <name type="common">Ralstonia taiwanensis (strain LMG 19424)</name>
    <dbReference type="NCBI Taxonomy" id="977880"/>
    <lineage>
        <taxon>Bacteria</taxon>
        <taxon>Pseudomonadati</taxon>
        <taxon>Pseudomonadota</taxon>
        <taxon>Betaproteobacteria</taxon>
        <taxon>Burkholderiales</taxon>
        <taxon>Burkholderiaceae</taxon>
        <taxon>Cupriavidus</taxon>
    </lineage>
</organism>
<evidence type="ECO:0000313" key="2">
    <source>
        <dbReference type="EMBL" id="CAQ71376.1"/>
    </source>
</evidence>
<name>B3R901_CUPTR</name>
<gene>
    <name evidence="2" type="ordered locus">RALTA_B0759</name>
</gene>
<feature type="region of interest" description="Disordered" evidence="1">
    <location>
        <begin position="30"/>
        <end position="98"/>
    </location>
</feature>
<evidence type="ECO:0000313" key="3">
    <source>
        <dbReference type="Proteomes" id="UP000001692"/>
    </source>
</evidence>
<sequence length="98" mass="10848">MRHAPPGWKSSEWLDRAACCPTGNWIVAIRGGPKSRHSSYRDVSRMRDMARRQAPHQGGAARGVQSGPEYACRTASDSPPARDPLKPKCHCQPSRRTP</sequence>
<keyword evidence="3" id="KW-1185">Reference proteome</keyword>
<evidence type="ECO:0000256" key="1">
    <source>
        <dbReference type="SAM" id="MobiDB-lite"/>
    </source>
</evidence>
<accession>B3R901</accession>
<feature type="compositionally biased region" description="Basic and acidic residues" evidence="1">
    <location>
        <begin position="39"/>
        <end position="51"/>
    </location>
</feature>
<dbReference type="AlphaFoldDB" id="B3R901"/>
<dbReference type="KEGG" id="cti:RALTA_B0759"/>
<reference evidence="2 3" key="1">
    <citation type="journal article" date="2008" name="Genome Res.">
        <title>Genome sequence of the beta-rhizobium Cupriavidus taiwanensis and comparative genomics of rhizobia.</title>
        <authorList>
            <person name="Amadou C."/>
            <person name="Pascal G."/>
            <person name="Mangenot S."/>
            <person name="Glew M."/>
            <person name="Bontemps C."/>
            <person name="Capela D."/>
            <person name="Carrere S."/>
            <person name="Cruveiller S."/>
            <person name="Dossat C."/>
            <person name="Lajus A."/>
            <person name="Marchetti M."/>
            <person name="Poinsot V."/>
            <person name="Rouy Z."/>
            <person name="Servin B."/>
            <person name="Saad M."/>
            <person name="Schenowitz C."/>
            <person name="Barbe V."/>
            <person name="Batut J."/>
            <person name="Medigue C."/>
            <person name="Masson-Boivin C."/>
        </authorList>
    </citation>
    <scope>NUCLEOTIDE SEQUENCE [LARGE SCALE GENOMIC DNA]</scope>
    <source>
        <strain evidence="3">DSM 17343 / BCRC 17206 / CCUG 44338 / CIP 107171 / LMG 19424 / R1</strain>
    </source>
</reference>
<protein>
    <submittedName>
        <fullName evidence="2">Uncharacterized protein</fullName>
    </submittedName>
</protein>